<dbReference type="GO" id="GO:0004672">
    <property type="term" value="F:protein kinase activity"/>
    <property type="evidence" value="ECO:0007669"/>
    <property type="project" value="UniProtKB-ARBA"/>
</dbReference>
<dbReference type="HOGENOM" id="CLU_2525438_0_0_5"/>
<dbReference type="AlphaFoldDB" id="W8S438"/>
<evidence type="ECO:0000259" key="2">
    <source>
        <dbReference type="Pfam" id="PF01627"/>
    </source>
</evidence>
<accession>W8S438</accession>
<dbReference type="Proteomes" id="UP000019593">
    <property type="component" value="Chromosome"/>
</dbReference>
<dbReference type="InterPro" id="IPR008207">
    <property type="entry name" value="Sig_transdc_His_kin_Hpt_dom"/>
</dbReference>
<protein>
    <recommendedName>
        <fullName evidence="2">HPt domain-containing protein</fullName>
    </recommendedName>
</protein>
<dbReference type="SUPFAM" id="SSF47226">
    <property type="entry name" value="Histidine-containing phosphotransfer domain, HPT domain"/>
    <property type="match status" value="1"/>
</dbReference>
<feature type="domain" description="HPt" evidence="2">
    <location>
        <begin position="15"/>
        <end position="75"/>
    </location>
</feature>
<dbReference type="InterPro" id="IPR036641">
    <property type="entry name" value="HPT_dom_sf"/>
</dbReference>
<keyword evidence="4" id="KW-1185">Reference proteome</keyword>
<dbReference type="EMBL" id="CP004372">
    <property type="protein sequence ID" value="AHM03551.1"/>
    <property type="molecule type" value="Genomic_DNA"/>
</dbReference>
<name>W8S438_9RHOB</name>
<keyword evidence="1" id="KW-0902">Two-component regulatory system</keyword>
<dbReference type="eggNOG" id="COG2198">
    <property type="taxonomic scope" value="Bacteria"/>
</dbReference>
<sequence>MFIGEIDAHMRKLLANPAQAKPADFHYMHGSAANMGFSALATACKAAEDACHTGNLPDMAGIEMAFHGALDDLQAAMPNILLPA</sequence>
<evidence type="ECO:0000313" key="3">
    <source>
        <dbReference type="EMBL" id="AHM03551.1"/>
    </source>
</evidence>
<dbReference type="GO" id="GO:0000160">
    <property type="term" value="P:phosphorelay signal transduction system"/>
    <property type="evidence" value="ECO:0007669"/>
    <property type="project" value="UniProtKB-KW"/>
</dbReference>
<evidence type="ECO:0000256" key="1">
    <source>
        <dbReference type="ARBA" id="ARBA00023012"/>
    </source>
</evidence>
<dbReference type="Pfam" id="PF01627">
    <property type="entry name" value="Hpt"/>
    <property type="match status" value="1"/>
</dbReference>
<organism evidence="3 4">
    <name type="scientific">Roseicyclus elongatus DSM 19469</name>
    <dbReference type="NCBI Taxonomy" id="1294273"/>
    <lineage>
        <taxon>Bacteria</taxon>
        <taxon>Pseudomonadati</taxon>
        <taxon>Pseudomonadota</taxon>
        <taxon>Alphaproteobacteria</taxon>
        <taxon>Rhodobacterales</taxon>
        <taxon>Roseobacteraceae</taxon>
        <taxon>Roseicyclus</taxon>
    </lineage>
</organism>
<gene>
    <name evidence="3" type="ORF">roselon_01160</name>
</gene>
<dbReference type="KEGG" id="red:roselon_01160"/>
<dbReference type="STRING" id="1294273.roselon_01160"/>
<dbReference type="Gene3D" id="1.20.120.160">
    <property type="entry name" value="HPT domain"/>
    <property type="match status" value="1"/>
</dbReference>
<reference evidence="3 4" key="1">
    <citation type="submission" date="2013-03" db="EMBL/GenBank/DDBJ databases">
        <authorList>
            <person name="Fiebig A."/>
            <person name="Goeker M."/>
            <person name="Klenk H.-P.P."/>
        </authorList>
    </citation>
    <scope>NUCLEOTIDE SEQUENCE [LARGE SCALE GENOMIC DNA]</scope>
    <source>
        <strain evidence="4">DSM 19469</strain>
    </source>
</reference>
<evidence type="ECO:0000313" key="4">
    <source>
        <dbReference type="Proteomes" id="UP000019593"/>
    </source>
</evidence>
<proteinExistence type="predicted"/>